<keyword evidence="5 8" id="KW-1133">Transmembrane helix</keyword>
<evidence type="ECO:0000313" key="11">
    <source>
        <dbReference type="Proteomes" id="UP000040578"/>
    </source>
</evidence>
<dbReference type="RefSeq" id="WP_049599012.1">
    <property type="nucleotide sequence ID" value="NZ_CPYD01000008.1"/>
</dbReference>
<dbReference type="GO" id="GO:0005886">
    <property type="term" value="C:plasma membrane"/>
    <property type="evidence" value="ECO:0007669"/>
    <property type="project" value="UniProtKB-SubCell"/>
</dbReference>
<comment type="subcellular location">
    <subcellularLocation>
        <location evidence="1">Cell membrane</location>
    </subcellularLocation>
</comment>
<dbReference type="EMBL" id="CPYD01000008">
    <property type="protein sequence ID" value="CNE72937.1"/>
    <property type="molecule type" value="Genomic_DNA"/>
</dbReference>
<evidence type="ECO:0000256" key="4">
    <source>
        <dbReference type="ARBA" id="ARBA00022692"/>
    </source>
</evidence>
<evidence type="ECO:0000256" key="1">
    <source>
        <dbReference type="ARBA" id="ARBA00004236"/>
    </source>
</evidence>
<evidence type="ECO:0000313" key="9">
    <source>
        <dbReference type="EMBL" id="CNE72937.1"/>
    </source>
</evidence>
<keyword evidence="4 8" id="KW-0812">Transmembrane</keyword>
<comment type="caution">
    <text evidence="10">The sequence shown here is derived from an EMBL/GenBank/DDBJ whole genome shotgun (WGS) entry which is preliminary data.</text>
</comment>
<dbReference type="NCBIfam" id="NF008419">
    <property type="entry name" value="PRK11246.1"/>
    <property type="match status" value="1"/>
</dbReference>
<evidence type="ECO:0000256" key="2">
    <source>
        <dbReference type="ARBA" id="ARBA00005362"/>
    </source>
</evidence>
<protein>
    <submittedName>
        <fullName evidence="9">Protein smp</fullName>
    </submittedName>
    <submittedName>
        <fullName evidence="10">YtjB family periplasmic protein</fullName>
    </submittedName>
</protein>
<dbReference type="EMBL" id="JAUEHU010000011">
    <property type="protein sequence ID" value="MDN0088236.1"/>
    <property type="molecule type" value="Genomic_DNA"/>
</dbReference>
<feature type="region of interest" description="Disordered" evidence="7">
    <location>
        <begin position="203"/>
        <end position="236"/>
    </location>
</feature>
<dbReference type="AlphaFoldDB" id="A0AAW7K0I5"/>
<proteinExistence type="inferred from homology"/>
<gene>
    <name evidence="9" type="ORF">ERS137967_02384</name>
    <name evidence="10" type="ORF">QVN42_12685</name>
</gene>
<evidence type="ECO:0000256" key="7">
    <source>
        <dbReference type="SAM" id="MobiDB-lite"/>
    </source>
</evidence>
<evidence type="ECO:0000256" key="3">
    <source>
        <dbReference type="ARBA" id="ARBA00022475"/>
    </source>
</evidence>
<feature type="transmembrane region" description="Helical" evidence="8">
    <location>
        <begin position="166"/>
        <end position="186"/>
    </location>
</feature>
<evidence type="ECO:0000313" key="12">
    <source>
        <dbReference type="Proteomes" id="UP001167864"/>
    </source>
</evidence>
<dbReference type="Pfam" id="PF10144">
    <property type="entry name" value="SMP_2"/>
    <property type="match status" value="1"/>
</dbReference>
<dbReference type="Proteomes" id="UP001167864">
    <property type="component" value="Unassembled WGS sequence"/>
</dbReference>
<feature type="compositionally biased region" description="Acidic residues" evidence="7">
    <location>
        <begin position="206"/>
        <end position="217"/>
    </location>
</feature>
<reference evidence="10" key="2">
    <citation type="submission" date="2023-06" db="EMBL/GenBank/DDBJ databases">
        <authorList>
            <person name="Polev D.E."/>
            <person name="Saitova A.T."/>
            <person name="Bogumilchik E.A."/>
            <person name="Kokorina G.I."/>
            <person name="Voskresenskaia E.A."/>
        </authorList>
    </citation>
    <scope>NUCLEOTIDE SEQUENCE</scope>
    <source>
        <strain evidence="10">2145 StPb PI</strain>
    </source>
</reference>
<evidence type="ECO:0000256" key="6">
    <source>
        <dbReference type="ARBA" id="ARBA00023136"/>
    </source>
</evidence>
<evidence type="ECO:0000313" key="10">
    <source>
        <dbReference type="EMBL" id="MDN0088236.1"/>
    </source>
</evidence>
<keyword evidence="11" id="KW-1185">Reference proteome</keyword>
<dbReference type="InterPro" id="IPR019305">
    <property type="entry name" value="Uncharacterised_Smp"/>
</dbReference>
<reference evidence="9 11" key="1">
    <citation type="submission" date="2015-03" db="EMBL/GenBank/DDBJ databases">
        <authorList>
            <consortium name="Pathogen Informatics"/>
            <person name="Murphy D."/>
        </authorList>
    </citation>
    <scope>NUCLEOTIDE SEQUENCE [LARGE SCALE GENOMIC DNA]</scope>
    <source>
        <strain evidence="9">Type strain: CIP110231</strain>
        <strain evidence="11">type strain: CIP110231</strain>
    </source>
</reference>
<accession>A0AAW7K0I5</accession>
<sequence>MARAKLKFRLHRTAIVLICLALLVLLMQGASYFSLSHQLARSEQVEELAKTLAKQVAFSLSPIMDSNNDDVDSQKVDEVLKQLTQASRILDASVYLIDGTLVADSGEKVKVRDRLALDGKRPGSYFNHQIVEMIPGKNGPSGFLRMTLDTHVLATESKQVDNTTNLLRLMILVALAVGIILARTLLQHRRSRWQQSPYLLTANTPVEEDSESGESSDADSTASKSTERTEGSQDKK</sequence>
<organism evidence="10 12">
    <name type="scientific">Yersinia nurmii</name>
    <dbReference type="NCBI Taxonomy" id="685706"/>
    <lineage>
        <taxon>Bacteria</taxon>
        <taxon>Pseudomonadati</taxon>
        <taxon>Pseudomonadota</taxon>
        <taxon>Gammaproteobacteria</taxon>
        <taxon>Enterobacterales</taxon>
        <taxon>Yersiniaceae</taxon>
        <taxon>Yersinia</taxon>
    </lineage>
</organism>
<feature type="compositionally biased region" description="Basic and acidic residues" evidence="7">
    <location>
        <begin position="225"/>
        <end position="236"/>
    </location>
</feature>
<keyword evidence="3" id="KW-1003">Cell membrane</keyword>
<evidence type="ECO:0000256" key="8">
    <source>
        <dbReference type="SAM" id="Phobius"/>
    </source>
</evidence>
<dbReference type="Proteomes" id="UP000040578">
    <property type="component" value="Unassembled WGS sequence"/>
</dbReference>
<keyword evidence="6 8" id="KW-0472">Membrane</keyword>
<evidence type="ECO:0000256" key="5">
    <source>
        <dbReference type="ARBA" id="ARBA00022989"/>
    </source>
</evidence>
<name>A0AAW7K0I5_9GAMM</name>
<comment type="similarity">
    <text evidence="2">Belongs to the Smp family.</text>
</comment>